<dbReference type="AlphaFoldDB" id="A0A3M2M8T2"/>
<dbReference type="Proteomes" id="UP000282674">
    <property type="component" value="Unassembled WGS sequence"/>
</dbReference>
<keyword evidence="3" id="KW-1185">Reference proteome</keyword>
<comment type="caution">
    <text evidence="2">The sequence shown here is derived from an EMBL/GenBank/DDBJ whole genome shotgun (WGS) entry which is preliminary data.</text>
</comment>
<feature type="domain" description="DUF6760" evidence="1">
    <location>
        <begin position="22"/>
        <end position="72"/>
    </location>
</feature>
<accession>A0A3M2M8T2</accession>
<evidence type="ECO:0000259" key="1">
    <source>
        <dbReference type="Pfam" id="PF20546"/>
    </source>
</evidence>
<dbReference type="InterPro" id="IPR046648">
    <property type="entry name" value="DUF6760"/>
</dbReference>
<organism evidence="2 3">
    <name type="scientific">Actinomadura harenae</name>
    <dbReference type="NCBI Taxonomy" id="2483351"/>
    <lineage>
        <taxon>Bacteria</taxon>
        <taxon>Bacillati</taxon>
        <taxon>Actinomycetota</taxon>
        <taxon>Actinomycetes</taxon>
        <taxon>Streptosporangiales</taxon>
        <taxon>Thermomonosporaceae</taxon>
        <taxon>Actinomadura</taxon>
    </lineage>
</organism>
<dbReference type="EMBL" id="RFFG01000014">
    <property type="protein sequence ID" value="RMI45263.1"/>
    <property type="molecule type" value="Genomic_DNA"/>
</dbReference>
<dbReference type="OrthoDB" id="283948at2"/>
<evidence type="ECO:0000313" key="3">
    <source>
        <dbReference type="Proteomes" id="UP000282674"/>
    </source>
</evidence>
<gene>
    <name evidence="2" type="ORF">EBO15_10055</name>
</gene>
<proteinExistence type="predicted"/>
<reference evidence="2 3" key="1">
    <citation type="submission" date="2018-10" db="EMBL/GenBank/DDBJ databases">
        <title>Isolation from soil.</title>
        <authorList>
            <person name="Hu J."/>
        </authorList>
    </citation>
    <scope>NUCLEOTIDE SEQUENCE [LARGE SCALE GENOMIC DNA]</scope>
    <source>
        <strain evidence="2 3">NEAU-Ht49</strain>
    </source>
</reference>
<dbReference type="Pfam" id="PF20546">
    <property type="entry name" value="DUF6760"/>
    <property type="match status" value="1"/>
</dbReference>
<sequence>MPVLRRALRGGTRREPPGGIVTYAPDRLHEEVAYIAYHFHWSRNEILDLEHPDRRRYVTNIATFVNRANAASATET</sequence>
<evidence type="ECO:0000313" key="2">
    <source>
        <dbReference type="EMBL" id="RMI45263.1"/>
    </source>
</evidence>
<protein>
    <recommendedName>
        <fullName evidence="1">DUF6760 domain-containing protein</fullName>
    </recommendedName>
</protein>
<name>A0A3M2M8T2_9ACTN</name>